<dbReference type="AlphaFoldDB" id="A0AAW2YSF7"/>
<dbReference type="Proteomes" id="UP001431209">
    <property type="component" value="Unassembled WGS sequence"/>
</dbReference>
<sequence>MQNQYIYDEVEIISSPTIVQTTTTNVAPVVVANTATVNVQEVPLITNAVDPQHKTTEFVTHETYTNTSSQLVQSSSLGSMHSEEEEDTIELPLERANSEDDTNELVVVSSAGHKHVWGMSGIGDLYHCRMGEVGLEWLKLRGGIKFGDFSVAQKGYLFAIEKATGHLYRFDPDHKKIELACPKERKTLKSVSAVNWDLAYCLDLEGNLFMFEKDKFVPLPGVLKKVSAGGSISTGVFGLKQKHEVWGIDAQDNCVRYKQEANQWETFNIKLQDVTCGKDGSVYGIRLMDFQLVKFDREAGGFFYQTPKNHNKTALSEVKLKNVTAYKENRDIYAVTHDGNIIRLDGH</sequence>
<reference evidence="1 3" key="1">
    <citation type="submission" date="2024-03" db="EMBL/GenBank/DDBJ databases">
        <title>The Acrasis kona genome and developmental transcriptomes reveal deep origins of eukaryotic multicellular pathways.</title>
        <authorList>
            <person name="Sheikh S."/>
            <person name="Fu C.-J."/>
            <person name="Brown M.W."/>
            <person name="Baldauf S.L."/>
        </authorList>
    </citation>
    <scope>NUCLEOTIDE SEQUENCE [LARGE SCALE GENOMIC DNA]</scope>
    <source>
        <strain evidence="1 3">ATCC MYA-3509</strain>
    </source>
</reference>
<accession>A0AAW2YSF7</accession>
<evidence type="ECO:0000313" key="2">
    <source>
        <dbReference type="EMBL" id="KAL0484060.1"/>
    </source>
</evidence>
<dbReference type="EMBL" id="JAOPGA020001019">
    <property type="protein sequence ID" value="KAL0484060.1"/>
    <property type="molecule type" value="Genomic_DNA"/>
</dbReference>
<protein>
    <submittedName>
        <fullName evidence="2">Tectonin-1</fullName>
    </submittedName>
</protein>
<dbReference type="InterPro" id="IPR006624">
    <property type="entry name" value="Beta-propeller_rpt_TECPR"/>
</dbReference>
<evidence type="ECO:0000313" key="1">
    <source>
        <dbReference type="EMBL" id="KAL0480386.1"/>
    </source>
</evidence>
<name>A0AAW2YSF7_9EUKA</name>
<dbReference type="EMBL" id="JAOPGA020000656">
    <property type="protein sequence ID" value="KAL0480386.1"/>
    <property type="molecule type" value="Genomic_DNA"/>
</dbReference>
<comment type="caution">
    <text evidence="1">The sequence shown here is derived from an EMBL/GenBank/DDBJ whole genome shotgun (WGS) entry which is preliminary data.</text>
</comment>
<keyword evidence="3" id="KW-1185">Reference proteome</keyword>
<evidence type="ECO:0000313" key="3">
    <source>
        <dbReference type="Proteomes" id="UP001431209"/>
    </source>
</evidence>
<proteinExistence type="predicted"/>
<organism evidence="1 3">
    <name type="scientific">Acrasis kona</name>
    <dbReference type="NCBI Taxonomy" id="1008807"/>
    <lineage>
        <taxon>Eukaryota</taxon>
        <taxon>Discoba</taxon>
        <taxon>Heterolobosea</taxon>
        <taxon>Tetramitia</taxon>
        <taxon>Eutetramitia</taxon>
        <taxon>Acrasidae</taxon>
        <taxon>Acrasis</taxon>
    </lineage>
</organism>
<dbReference type="Pfam" id="PF19193">
    <property type="entry name" value="Tectonin"/>
    <property type="match status" value="1"/>
</dbReference>
<gene>
    <name evidence="1" type="ORF">AKO1_002834</name>
    <name evidence="2" type="ORF">AKO1_004682</name>
</gene>